<dbReference type="Gene3D" id="3.30.300.30">
    <property type="match status" value="1"/>
</dbReference>
<name>A0A445MR08_9BACT</name>
<dbReference type="GO" id="GO:0047475">
    <property type="term" value="F:phenylacetate-CoA ligase activity"/>
    <property type="evidence" value="ECO:0007669"/>
    <property type="project" value="UniProtKB-EC"/>
</dbReference>
<dbReference type="EC" id="6.2.1.30" evidence="2"/>
<accession>A0A445MR08</accession>
<gene>
    <name evidence="2" type="ORF">PITCH_A1100006</name>
</gene>
<dbReference type="Gene3D" id="3.40.50.12780">
    <property type="entry name" value="N-terminal domain of ligase-like"/>
    <property type="match status" value="1"/>
</dbReference>
<dbReference type="InterPro" id="IPR042099">
    <property type="entry name" value="ANL_N_sf"/>
</dbReference>
<dbReference type="PANTHER" id="PTHR43845:SF1">
    <property type="entry name" value="BLR5969 PROTEIN"/>
    <property type="match status" value="1"/>
</dbReference>
<dbReference type="InterPro" id="IPR045851">
    <property type="entry name" value="AMP-bd_C_sf"/>
</dbReference>
<dbReference type="InterPro" id="IPR028154">
    <property type="entry name" value="AMP-dep_Lig_C"/>
</dbReference>
<dbReference type="PANTHER" id="PTHR43845">
    <property type="entry name" value="BLR5969 PROTEIN"/>
    <property type="match status" value="1"/>
</dbReference>
<proteinExistence type="predicted"/>
<reference evidence="2" key="1">
    <citation type="submission" date="2018-01" db="EMBL/GenBank/DDBJ databases">
        <authorList>
            <person name="Regsiter A."/>
            <person name="William W."/>
        </authorList>
    </citation>
    <scope>NUCLEOTIDE SEQUENCE</scope>
    <source>
        <strain evidence="2">TRIP AH-1</strain>
    </source>
</reference>
<keyword evidence="2" id="KW-0436">Ligase</keyword>
<protein>
    <submittedName>
        <fullName evidence="2">Putative Phenylacetate-coenzyme A ligase</fullName>
        <ecNumber evidence="2">6.2.1.30</ecNumber>
    </submittedName>
</protein>
<evidence type="ECO:0000259" key="1">
    <source>
        <dbReference type="Pfam" id="PF14535"/>
    </source>
</evidence>
<evidence type="ECO:0000313" key="2">
    <source>
        <dbReference type="EMBL" id="SPD71907.1"/>
    </source>
</evidence>
<sequence>MSSVKFLFTEENVGKRHGVYPDEEQDRTKPYSEKFWSKVETLPIERIREIQMERFRNIVQFAYARSPFYRRIWDNAGIKPEDIRGWDDIRHIPIVTKYDFGDDQKENPPYGTAFTSPPNTQLKYWQTSGTTAKPRLWTETKEDWENGIFLYSRGLYAHGIRPGWRGFFGFSYPPFIAFWLCHSACESMGCQIVPKGPLSTKAWLGLIKNLSTTGVDSFLAATPTFTMRHVEMAEELGINLKELNIKVLTMAGEPGACVPSTKKYLENAWAAKAHDQLGSVETSGPVMYSCAEQAEEENMSDHLNLDSFLVELVDPDTLKPVGDGEPGATVVTALTRFGMPTIRFLLGDWMTISYEKCRCGRTLPLAKGGIKARSDDLIIIKGTNIYPSLIENSVRSIEGLSPEYRIRVKRTNAIVMVEAKPGIKKTDYQKLSKILEEDIRDKTSVRLMIEVNPPGTLPREDVKTKRIIRE</sequence>
<dbReference type="SUPFAM" id="SSF56801">
    <property type="entry name" value="Acetyl-CoA synthetase-like"/>
    <property type="match status" value="1"/>
</dbReference>
<organism evidence="2">
    <name type="scientific">uncultured Desulfobacterium sp</name>
    <dbReference type="NCBI Taxonomy" id="201089"/>
    <lineage>
        <taxon>Bacteria</taxon>
        <taxon>Pseudomonadati</taxon>
        <taxon>Thermodesulfobacteriota</taxon>
        <taxon>Desulfobacteria</taxon>
        <taxon>Desulfobacterales</taxon>
        <taxon>Desulfobacteriaceae</taxon>
        <taxon>Desulfobacterium</taxon>
        <taxon>environmental samples</taxon>
    </lineage>
</organism>
<dbReference type="EMBL" id="OJIN01000014">
    <property type="protein sequence ID" value="SPD71907.1"/>
    <property type="molecule type" value="Genomic_DNA"/>
</dbReference>
<feature type="domain" description="AMP-dependent ligase C-terminal" evidence="1">
    <location>
        <begin position="382"/>
        <end position="468"/>
    </location>
</feature>
<dbReference type="Pfam" id="PF14535">
    <property type="entry name" value="AMP-binding_C_2"/>
    <property type="match status" value="1"/>
</dbReference>
<dbReference type="AlphaFoldDB" id="A0A445MR08"/>